<organism evidence="8 9">
    <name type="scientific">Salinimicrobium sediminis</name>
    <dbReference type="NCBI Taxonomy" id="1343891"/>
    <lineage>
        <taxon>Bacteria</taxon>
        <taxon>Pseudomonadati</taxon>
        <taxon>Bacteroidota</taxon>
        <taxon>Flavobacteriia</taxon>
        <taxon>Flavobacteriales</taxon>
        <taxon>Flavobacteriaceae</taxon>
        <taxon>Salinimicrobium</taxon>
    </lineage>
</organism>
<keyword evidence="3 5" id="KW-0378">Hydrolase</keyword>
<dbReference type="InterPro" id="IPR003753">
    <property type="entry name" value="Exonuc_VII_L"/>
</dbReference>
<dbReference type="GO" id="GO:0005737">
    <property type="term" value="C:cytoplasm"/>
    <property type="evidence" value="ECO:0007669"/>
    <property type="project" value="UniProtKB-SubCell"/>
</dbReference>
<evidence type="ECO:0000256" key="5">
    <source>
        <dbReference type="RuleBase" id="RU004355"/>
    </source>
</evidence>
<dbReference type="OrthoDB" id="9802795at2"/>
<dbReference type="AlphaFoldDB" id="A0A285X567"/>
<comment type="similarity">
    <text evidence="5">Belongs to the XseA family.</text>
</comment>
<dbReference type="Pfam" id="PF02601">
    <property type="entry name" value="Exonuc_VII_L"/>
    <property type="match status" value="1"/>
</dbReference>
<dbReference type="PANTHER" id="PTHR30008:SF0">
    <property type="entry name" value="EXODEOXYRIBONUCLEASE 7 LARGE SUBUNIT"/>
    <property type="match status" value="1"/>
</dbReference>
<dbReference type="Proteomes" id="UP000219193">
    <property type="component" value="Unassembled WGS sequence"/>
</dbReference>
<dbReference type="CDD" id="cd04489">
    <property type="entry name" value="ExoVII_LU_OBF"/>
    <property type="match status" value="1"/>
</dbReference>
<dbReference type="NCBIfam" id="TIGR00237">
    <property type="entry name" value="xseA"/>
    <property type="match status" value="1"/>
</dbReference>
<dbReference type="Pfam" id="PF13742">
    <property type="entry name" value="tRNA_anti_2"/>
    <property type="match status" value="1"/>
</dbReference>
<evidence type="ECO:0000256" key="2">
    <source>
        <dbReference type="ARBA" id="ARBA00022722"/>
    </source>
</evidence>
<keyword evidence="2 5" id="KW-0540">Nuclease</keyword>
<sequence length="415" mass="47133">MSAKQIFPLSKLTQAIENVINTHCSKVVWVKAEIVKLNHYQHTGHCYPDLVEKRDGKIVAELRGNIWRSNFEMINEKFRNVLNEELRDDMTVVVQATITFHSVYGLALNILDIDPEYTLGELAKQRVEAIKKLTAEGLFDANKQRFLPQLPKTIAIISVSSSKGYQDFMNVIENNPWKYQFHCKLFPAILQGERAVTTIKGQLKKIREHKKLFDAVAIIRGGGGEIGLSCYDNYNLAKEIAAFPLPVLTGIGHSTNETVSELVSFKSFITPTKIAEFLLQEFHNFSLPLKDNILKITTAVNLLFERQQTQISRVSSSFGFLSERILERDRNRLNNFKRNLTSSTKLLLKQETSELKNIETTVELLSPKNILKRGYSITRKDGKVVKDAEVLVEGDLIETEFFSGKASGRIEKIKT</sequence>
<dbReference type="EMBL" id="OCMF01000002">
    <property type="protein sequence ID" value="SOC80480.1"/>
    <property type="molecule type" value="Genomic_DNA"/>
</dbReference>
<proteinExistence type="inferred from homology"/>
<comment type="catalytic activity">
    <reaction evidence="5">
        <text>Exonucleolytic cleavage in either 5'- to 3'- or 3'- to 5'-direction to yield nucleoside 5'-phosphates.</text>
        <dbReference type="EC" id="3.1.11.6"/>
    </reaction>
</comment>
<dbReference type="GO" id="GO:0009318">
    <property type="term" value="C:exodeoxyribonuclease VII complex"/>
    <property type="evidence" value="ECO:0007669"/>
    <property type="project" value="UniProtKB-UniRule"/>
</dbReference>
<dbReference type="GO" id="GO:0003676">
    <property type="term" value="F:nucleic acid binding"/>
    <property type="evidence" value="ECO:0007669"/>
    <property type="project" value="InterPro"/>
</dbReference>
<feature type="domain" description="Exonuclease VII large subunit C-terminal" evidence="6">
    <location>
        <begin position="138"/>
        <end position="358"/>
    </location>
</feature>
<feature type="domain" description="OB-fold nucleic acid binding" evidence="7">
    <location>
        <begin position="8"/>
        <end position="113"/>
    </location>
</feature>
<dbReference type="EC" id="3.1.11.6" evidence="5"/>
<accession>A0A285X567</accession>
<protein>
    <recommendedName>
        <fullName evidence="5">Exodeoxyribonuclease 7 large subunit</fullName>
        <ecNumber evidence="5">3.1.11.6</ecNumber>
    </recommendedName>
</protein>
<keyword evidence="4 5" id="KW-0269">Exonuclease</keyword>
<evidence type="ECO:0000259" key="7">
    <source>
        <dbReference type="Pfam" id="PF13742"/>
    </source>
</evidence>
<name>A0A285X567_9FLAO</name>
<evidence type="ECO:0000256" key="3">
    <source>
        <dbReference type="ARBA" id="ARBA00022801"/>
    </source>
</evidence>
<comment type="subcellular location">
    <subcellularLocation>
        <location evidence="5">Cytoplasm</location>
    </subcellularLocation>
</comment>
<dbReference type="RefSeq" id="WP_097056245.1">
    <property type="nucleotide sequence ID" value="NZ_OCMF01000002.1"/>
</dbReference>
<evidence type="ECO:0000259" key="6">
    <source>
        <dbReference type="Pfam" id="PF02601"/>
    </source>
</evidence>
<dbReference type="GO" id="GO:0006308">
    <property type="term" value="P:DNA catabolic process"/>
    <property type="evidence" value="ECO:0007669"/>
    <property type="project" value="UniProtKB-UniRule"/>
</dbReference>
<dbReference type="InterPro" id="IPR025824">
    <property type="entry name" value="OB-fold_nuc-bd_dom"/>
</dbReference>
<evidence type="ECO:0000313" key="9">
    <source>
        <dbReference type="Proteomes" id="UP000219193"/>
    </source>
</evidence>
<reference evidence="9" key="1">
    <citation type="submission" date="2017-09" db="EMBL/GenBank/DDBJ databases">
        <authorList>
            <person name="Varghese N."/>
            <person name="Submissions S."/>
        </authorList>
    </citation>
    <scope>NUCLEOTIDE SEQUENCE [LARGE SCALE GENOMIC DNA]</scope>
    <source>
        <strain evidence="9">CGMCC 1.12641</strain>
    </source>
</reference>
<evidence type="ECO:0000256" key="4">
    <source>
        <dbReference type="ARBA" id="ARBA00022839"/>
    </source>
</evidence>
<keyword evidence="9" id="KW-1185">Reference proteome</keyword>
<dbReference type="GO" id="GO:0008855">
    <property type="term" value="F:exodeoxyribonuclease VII activity"/>
    <property type="evidence" value="ECO:0007669"/>
    <property type="project" value="UniProtKB-UniRule"/>
</dbReference>
<dbReference type="PANTHER" id="PTHR30008">
    <property type="entry name" value="EXODEOXYRIBONUCLEASE 7 LARGE SUBUNIT"/>
    <property type="match status" value="1"/>
</dbReference>
<dbReference type="InterPro" id="IPR020579">
    <property type="entry name" value="Exonuc_VII_lsu_C"/>
</dbReference>
<evidence type="ECO:0000313" key="8">
    <source>
        <dbReference type="EMBL" id="SOC80480.1"/>
    </source>
</evidence>
<keyword evidence="1" id="KW-0963">Cytoplasm</keyword>
<evidence type="ECO:0000256" key="1">
    <source>
        <dbReference type="ARBA" id="ARBA00022490"/>
    </source>
</evidence>
<gene>
    <name evidence="8" type="ORF">SAMN06296241_2030</name>
</gene>